<evidence type="ECO:0000256" key="4">
    <source>
        <dbReference type="ARBA" id="ARBA00048448"/>
    </source>
</evidence>
<comment type="cofactor">
    <cofactor evidence="1 6">
        <name>FAD</name>
        <dbReference type="ChEBI" id="CHEBI:57692"/>
    </cofactor>
</comment>
<feature type="binding site" evidence="5">
    <location>
        <position position="567"/>
    </location>
    <ligand>
        <name>FAD</name>
        <dbReference type="ChEBI" id="CHEBI:57692"/>
    </ligand>
</feature>
<feature type="binding site" evidence="5">
    <location>
        <begin position="169"/>
        <end position="170"/>
    </location>
    <ligand>
        <name>FAD</name>
        <dbReference type="ChEBI" id="CHEBI:57692"/>
    </ligand>
</feature>
<comment type="caution">
    <text evidence="8">The sequence shown here is derived from an EMBL/GenBank/DDBJ whole genome shotgun (WGS) entry which is preliminary data.</text>
</comment>
<dbReference type="Gene3D" id="3.50.50.60">
    <property type="entry name" value="FAD/NAD(P)-binding domain"/>
    <property type="match status" value="1"/>
</dbReference>
<dbReference type="InterPro" id="IPR006175">
    <property type="entry name" value="YjgF/YER057c/UK114"/>
</dbReference>
<dbReference type="GO" id="GO:0097621">
    <property type="term" value="F:monoamine oxidase activity"/>
    <property type="evidence" value="ECO:0007669"/>
    <property type="project" value="UniProtKB-EC"/>
</dbReference>
<dbReference type="eggNOG" id="KOG0029">
    <property type="taxonomic scope" value="Eukaryota"/>
</dbReference>
<keyword evidence="6" id="KW-0285">Flavoprotein</keyword>
<dbReference type="EMBL" id="AMWN01000004">
    <property type="protein sequence ID" value="EXJ88506.1"/>
    <property type="molecule type" value="Genomic_DNA"/>
</dbReference>
<dbReference type="SUPFAM" id="SSF54373">
    <property type="entry name" value="FAD-linked reductases, C-terminal domain"/>
    <property type="match status" value="1"/>
</dbReference>
<keyword evidence="9" id="KW-1185">Reference proteome</keyword>
<dbReference type="InterPro" id="IPR036188">
    <property type="entry name" value="FAD/NAD-bd_sf"/>
</dbReference>
<dbReference type="Gene3D" id="3.90.660.10">
    <property type="match status" value="1"/>
</dbReference>
<dbReference type="AlphaFoldDB" id="W9YGW9"/>
<dbReference type="GeneID" id="19160311"/>
<dbReference type="InterPro" id="IPR001613">
    <property type="entry name" value="Flavin_amine_oxidase"/>
</dbReference>
<feature type="domain" description="Amine oxidase" evidence="7">
    <location>
        <begin position="149"/>
        <end position="591"/>
    </location>
</feature>
<feature type="binding site" evidence="5">
    <location>
        <position position="375"/>
    </location>
    <ligand>
        <name>FAD</name>
        <dbReference type="ChEBI" id="CHEBI:57692"/>
    </ligand>
</feature>
<keyword evidence="6" id="KW-0274">FAD</keyword>
<evidence type="ECO:0000256" key="3">
    <source>
        <dbReference type="ARBA" id="ARBA00023002"/>
    </source>
</evidence>
<gene>
    <name evidence="8" type="ORF">A1O1_05436</name>
</gene>
<dbReference type="InterPro" id="IPR002937">
    <property type="entry name" value="Amino_oxidase"/>
</dbReference>
<evidence type="ECO:0000313" key="9">
    <source>
        <dbReference type="Proteomes" id="UP000019484"/>
    </source>
</evidence>
<evidence type="ECO:0000256" key="1">
    <source>
        <dbReference type="ARBA" id="ARBA00001974"/>
    </source>
</evidence>
<dbReference type="Gene3D" id="1.10.405.10">
    <property type="entry name" value="Guanine Nucleotide Dissociation Inhibitor, domain 1"/>
    <property type="match status" value="1"/>
</dbReference>
<dbReference type="SUPFAM" id="SSF55298">
    <property type="entry name" value="YjgF-like"/>
    <property type="match status" value="1"/>
</dbReference>
<dbReference type="Pfam" id="PF01593">
    <property type="entry name" value="Amino_oxidase"/>
    <property type="match status" value="1"/>
</dbReference>
<dbReference type="STRING" id="1182541.W9YGW9"/>
<dbReference type="OrthoDB" id="5046242at2759"/>
<dbReference type="RefSeq" id="XP_007724512.1">
    <property type="nucleotide sequence ID" value="XM_007726322.1"/>
</dbReference>
<keyword evidence="3 6" id="KW-0560">Oxidoreductase</keyword>
<evidence type="ECO:0000256" key="6">
    <source>
        <dbReference type="RuleBase" id="RU362067"/>
    </source>
</evidence>
<feature type="binding site" evidence="5">
    <location>
        <position position="150"/>
    </location>
    <ligand>
        <name>FAD</name>
        <dbReference type="ChEBI" id="CHEBI:57692"/>
    </ligand>
</feature>
<evidence type="ECO:0000256" key="5">
    <source>
        <dbReference type="PIRSR" id="PIRSR601613-1"/>
    </source>
</evidence>
<protein>
    <recommendedName>
        <fullName evidence="6">Amine oxidase</fullName>
        <ecNumber evidence="6">1.4.3.-</ecNumber>
    </recommendedName>
</protein>
<feature type="binding site" evidence="5">
    <location>
        <position position="480"/>
    </location>
    <ligand>
        <name>substrate</name>
    </ligand>
</feature>
<evidence type="ECO:0000259" key="7">
    <source>
        <dbReference type="Pfam" id="PF01593"/>
    </source>
</evidence>
<dbReference type="PRINTS" id="PR00757">
    <property type="entry name" value="AMINEOXDASEF"/>
</dbReference>
<dbReference type="HOGENOM" id="CLU_004498_0_3_1"/>
<comment type="catalytic activity">
    <reaction evidence="4">
        <text>a secondary aliphatic amine + O2 + H2O = a primary amine + an aldehyde + H2O2</text>
        <dbReference type="Rhea" id="RHEA:26414"/>
        <dbReference type="ChEBI" id="CHEBI:15377"/>
        <dbReference type="ChEBI" id="CHEBI:15379"/>
        <dbReference type="ChEBI" id="CHEBI:16240"/>
        <dbReference type="ChEBI" id="CHEBI:17478"/>
        <dbReference type="ChEBI" id="CHEBI:58855"/>
        <dbReference type="ChEBI" id="CHEBI:65296"/>
        <dbReference type="EC" id="1.4.3.4"/>
    </reaction>
</comment>
<dbReference type="CDD" id="cd00448">
    <property type="entry name" value="YjgF_YER057c_UK114_family"/>
    <property type="match status" value="1"/>
</dbReference>
<proteinExistence type="inferred from homology"/>
<dbReference type="PANTHER" id="PTHR43563:SF14">
    <property type="entry name" value="AMINE OXIDASE"/>
    <property type="match status" value="1"/>
</dbReference>
<dbReference type="InterPro" id="IPR035959">
    <property type="entry name" value="RutC-like_sf"/>
</dbReference>
<dbReference type="Proteomes" id="UP000019484">
    <property type="component" value="Unassembled WGS sequence"/>
</dbReference>
<comment type="similarity">
    <text evidence="2 6">Belongs to the flavin monoamine oxidase family.</text>
</comment>
<evidence type="ECO:0000313" key="8">
    <source>
        <dbReference type="EMBL" id="EXJ88506.1"/>
    </source>
</evidence>
<dbReference type="Gene3D" id="3.30.1330.40">
    <property type="entry name" value="RutC-like"/>
    <property type="match status" value="1"/>
</dbReference>
<dbReference type="EC" id="1.4.3.-" evidence="6"/>
<accession>W9YGW9</accession>
<dbReference type="PANTHER" id="PTHR43563">
    <property type="entry name" value="AMINE OXIDASE"/>
    <property type="match status" value="1"/>
</dbReference>
<sequence length="599" mass="65150">MAPSTLSIDPIGLMDSRPSFSHVVTSLGDNVRIVFTAGQIGSDAHGNIPVDPSDQVRLAIANLKRCIEAAGATVQNIQKLVYYIVDYDHTKRHHFLPLKEFLNGHRPATSLVPVPKLVNPQVKFEIEAYLAIPQHPAQKVDVVVVGAGLSGLSAAYQVQKAGFSCAVLEARDRVGGKTWSVDGADKGKFVDLGAAWINDTNQSEVIALARALGLQTVVQNTTGSVVQQDIDGRLSTFPYGDVPKTFIEPDGVQKMLHIRDKTEETCQSLQIKDPVRTGAHLDKMNFEEWVLANGGGKTGLASATVWTRAMLGMEPKELSALYFLNYCKSGGGLLQMRSDGKDGGQYLRLVNGTQSLSIGLSGLLKPDSLYLQSPVRYIEQTSSGVAVYLANGTFHCKRVVVSVPTPLYKDIIFNPPLPEDKLELSKANKLGYINKVLVRYPYPWWRKSGLCGMLQSFIGPVAVSRDSSVDEVGSYSLTCFCAGDPGRELSKLSQEDRFKSVTEHIKATMGVAAGVEVPTPLGIEEHQWAHDLWAQGCPCPAPPPGTMTKHEHALRSSHGKVHFVGTETAYEWKGYMDGAIRSGKRGAREVIDTLTTPKL</sequence>
<reference evidence="8 9" key="1">
    <citation type="submission" date="2013-03" db="EMBL/GenBank/DDBJ databases">
        <title>The Genome Sequence of Capronia coronata CBS 617.96.</title>
        <authorList>
            <consortium name="The Broad Institute Genomics Platform"/>
            <person name="Cuomo C."/>
            <person name="de Hoog S."/>
            <person name="Gorbushina A."/>
            <person name="Walker B."/>
            <person name="Young S.K."/>
            <person name="Zeng Q."/>
            <person name="Gargeya S."/>
            <person name="Fitzgerald M."/>
            <person name="Haas B."/>
            <person name="Abouelleil A."/>
            <person name="Allen A.W."/>
            <person name="Alvarado L."/>
            <person name="Arachchi H.M."/>
            <person name="Berlin A.M."/>
            <person name="Chapman S.B."/>
            <person name="Gainer-Dewar J."/>
            <person name="Goldberg J."/>
            <person name="Griggs A."/>
            <person name="Gujja S."/>
            <person name="Hansen M."/>
            <person name="Howarth C."/>
            <person name="Imamovic A."/>
            <person name="Ireland A."/>
            <person name="Larimer J."/>
            <person name="McCowan C."/>
            <person name="Murphy C."/>
            <person name="Pearson M."/>
            <person name="Poon T.W."/>
            <person name="Priest M."/>
            <person name="Roberts A."/>
            <person name="Saif S."/>
            <person name="Shea T."/>
            <person name="Sisk P."/>
            <person name="Sykes S."/>
            <person name="Wortman J."/>
            <person name="Nusbaum C."/>
            <person name="Birren B."/>
        </authorList>
    </citation>
    <scope>NUCLEOTIDE SEQUENCE [LARGE SCALE GENOMIC DNA]</scope>
    <source>
        <strain evidence="8 9">CBS 617.96</strain>
    </source>
</reference>
<dbReference type="Pfam" id="PF01042">
    <property type="entry name" value="Ribonuc_L-PSP"/>
    <property type="match status" value="1"/>
</dbReference>
<dbReference type="InterPro" id="IPR050703">
    <property type="entry name" value="Flavin_MAO"/>
</dbReference>
<name>W9YGW9_9EURO</name>
<organism evidence="8 9">
    <name type="scientific">Capronia coronata CBS 617.96</name>
    <dbReference type="NCBI Taxonomy" id="1182541"/>
    <lineage>
        <taxon>Eukaryota</taxon>
        <taxon>Fungi</taxon>
        <taxon>Dikarya</taxon>
        <taxon>Ascomycota</taxon>
        <taxon>Pezizomycotina</taxon>
        <taxon>Eurotiomycetes</taxon>
        <taxon>Chaetothyriomycetidae</taxon>
        <taxon>Chaetothyriales</taxon>
        <taxon>Herpotrichiellaceae</taxon>
        <taxon>Capronia</taxon>
    </lineage>
</organism>
<evidence type="ECO:0000256" key="2">
    <source>
        <dbReference type="ARBA" id="ARBA00005995"/>
    </source>
</evidence>
<dbReference type="SUPFAM" id="SSF51905">
    <property type="entry name" value="FAD/NAD(P)-binding domain"/>
    <property type="match status" value="1"/>
</dbReference>